<feature type="chain" id="PRO_5040796165" evidence="2">
    <location>
        <begin position="27"/>
        <end position="137"/>
    </location>
</feature>
<organism evidence="3 4">
    <name type="scientific">Coemansia thaxteri</name>
    <dbReference type="NCBI Taxonomy" id="2663907"/>
    <lineage>
        <taxon>Eukaryota</taxon>
        <taxon>Fungi</taxon>
        <taxon>Fungi incertae sedis</taxon>
        <taxon>Zoopagomycota</taxon>
        <taxon>Kickxellomycotina</taxon>
        <taxon>Kickxellomycetes</taxon>
        <taxon>Kickxellales</taxon>
        <taxon>Kickxellaceae</taxon>
        <taxon>Coemansia</taxon>
    </lineage>
</organism>
<keyword evidence="4" id="KW-1185">Reference proteome</keyword>
<dbReference type="Proteomes" id="UP001150907">
    <property type="component" value="Unassembled WGS sequence"/>
</dbReference>
<keyword evidence="1" id="KW-0812">Transmembrane</keyword>
<keyword evidence="1" id="KW-0472">Membrane</keyword>
<evidence type="ECO:0000256" key="1">
    <source>
        <dbReference type="SAM" id="Phobius"/>
    </source>
</evidence>
<dbReference type="AlphaFoldDB" id="A0A9W8BKJ9"/>
<proteinExistence type="predicted"/>
<feature type="transmembrane region" description="Helical" evidence="1">
    <location>
        <begin position="116"/>
        <end position="136"/>
    </location>
</feature>
<evidence type="ECO:0000313" key="3">
    <source>
        <dbReference type="EMBL" id="KAJ2004564.1"/>
    </source>
</evidence>
<evidence type="ECO:0000313" key="4">
    <source>
        <dbReference type="Proteomes" id="UP001150907"/>
    </source>
</evidence>
<accession>A0A9W8BKJ9</accession>
<sequence>MAKIMHIKALSQIVLVSLAAMSGALAQDSNTDAIVFAPDTGANADPGIVTILGDSDDDNYSCTITVDVTVTGSTLPYCDESSLWLSDIGDLDSDSGIDSSSATTSSKKSACPPSHFMAGLYTAAFAAALAVANVALF</sequence>
<keyword evidence="1" id="KW-1133">Transmembrane helix</keyword>
<keyword evidence="2" id="KW-0732">Signal</keyword>
<protein>
    <submittedName>
        <fullName evidence="3">Uncharacterized protein</fullName>
    </submittedName>
</protein>
<name>A0A9W8BKJ9_9FUNG</name>
<reference evidence="3" key="1">
    <citation type="submission" date="2022-07" db="EMBL/GenBank/DDBJ databases">
        <title>Phylogenomic reconstructions and comparative analyses of Kickxellomycotina fungi.</title>
        <authorList>
            <person name="Reynolds N.K."/>
            <person name="Stajich J.E."/>
            <person name="Barry K."/>
            <person name="Grigoriev I.V."/>
            <person name="Crous P."/>
            <person name="Smith M.E."/>
        </authorList>
    </citation>
    <scope>NUCLEOTIDE SEQUENCE</scope>
    <source>
        <strain evidence="3">IMI 214461</strain>
    </source>
</reference>
<evidence type="ECO:0000256" key="2">
    <source>
        <dbReference type="SAM" id="SignalP"/>
    </source>
</evidence>
<dbReference type="EMBL" id="JANBQF010000147">
    <property type="protein sequence ID" value="KAJ2004564.1"/>
    <property type="molecule type" value="Genomic_DNA"/>
</dbReference>
<feature type="signal peptide" evidence="2">
    <location>
        <begin position="1"/>
        <end position="26"/>
    </location>
</feature>
<gene>
    <name evidence="3" type="ORF">H4R26_002437</name>
</gene>
<dbReference type="OrthoDB" id="5590547at2759"/>
<comment type="caution">
    <text evidence="3">The sequence shown here is derived from an EMBL/GenBank/DDBJ whole genome shotgun (WGS) entry which is preliminary data.</text>
</comment>